<evidence type="ECO:0000256" key="3">
    <source>
        <dbReference type="ARBA" id="ARBA00022833"/>
    </source>
</evidence>
<dbReference type="InterPro" id="IPR035896">
    <property type="entry name" value="AN1-like_Znf"/>
</dbReference>
<dbReference type="PANTHER" id="PTHR14677:SF20">
    <property type="entry name" value="ZINC FINGER AN1-TYPE CONTAINING 2A-RELATED"/>
    <property type="match status" value="1"/>
</dbReference>
<dbReference type="PROSITE" id="PS51039">
    <property type="entry name" value="ZF_AN1"/>
    <property type="match status" value="1"/>
</dbReference>
<evidence type="ECO:0000313" key="7">
    <source>
        <dbReference type="Proteomes" id="UP000290809"/>
    </source>
</evidence>
<feature type="domain" description="AN1-type" evidence="5">
    <location>
        <begin position="4"/>
        <end position="52"/>
    </location>
</feature>
<dbReference type="SMART" id="SM00154">
    <property type="entry name" value="ZnF_AN1"/>
    <property type="match status" value="2"/>
</dbReference>
<evidence type="ECO:0000313" key="6">
    <source>
        <dbReference type="EMBL" id="RTG89439.1"/>
    </source>
</evidence>
<proteinExistence type="predicted"/>
<keyword evidence="7" id="KW-1185">Reference proteome</keyword>
<organism evidence="6 7">
    <name type="scientific">Schistosoma bovis</name>
    <name type="common">Blood fluke</name>
    <dbReference type="NCBI Taxonomy" id="6184"/>
    <lineage>
        <taxon>Eukaryota</taxon>
        <taxon>Metazoa</taxon>
        <taxon>Spiralia</taxon>
        <taxon>Lophotrochozoa</taxon>
        <taxon>Platyhelminthes</taxon>
        <taxon>Trematoda</taxon>
        <taxon>Digenea</taxon>
        <taxon>Strigeidida</taxon>
        <taxon>Schistosomatoidea</taxon>
        <taxon>Schistosomatidae</taxon>
        <taxon>Schistosoma</taxon>
    </lineage>
</organism>
<dbReference type="Gene3D" id="4.10.1110.10">
    <property type="entry name" value="AN1-like Zinc finger"/>
    <property type="match status" value="2"/>
</dbReference>
<dbReference type="GO" id="GO:0008270">
    <property type="term" value="F:zinc ion binding"/>
    <property type="evidence" value="ECO:0007669"/>
    <property type="project" value="UniProtKB-KW"/>
</dbReference>
<keyword evidence="2 4" id="KW-0863">Zinc-finger</keyword>
<evidence type="ECO:0000259" key="5">
    <source>
        <dbReference type="PROSITE" id="PS51039"/>
    </source>
</evidence>
<dbReference type="GO" id="GO:0005737">
    <property type="term" value="C:cytoplasm"/>
    <property type="evidence" value="ECO:0007669"/>
    <property type="project" value="TreeGrafter"/>
</dbReference>
<dbReference type="InterPro" id="IPR000058">
    <property type="entry name" value="Znf_AN1"/>
</dbReference>
<evidence type="ECO:0000256" key="4">
    <source>
        <dbReference type="PROSITE-ProRule" id="PRU00449"/>
    </source>
</evidence>
<dbReference type="Proteomes" id="UP000290809">
    <property type="component" value="Unassembled WGS sequence"/>
</dbReference>
<dbReference type="AlphaFoldDB" id="A0A430QP18"/>
<dbReference type="EMBL" id="QMKO01001503">
    <property type="protein sequence ID" value="RTG89439.1"/>
    <property type="molecule type" value="Genomic_DNA"/>
</dbReference>
<evidence type="ECO:0000256" key="2">
    <source>
        <dbReference type="ARBA" id="ARBA00022771"/>
    </source>
</evidence>
<dbReference type="Pfam" id="PF01428">
    <property type="entry name" value="zf-AN1"/>
    <property type="match status" value="2"/>
</dbReference>
<reference evidence="6 7" key="1">
    <citation type="journal article" date="2019" name="PLoS Pathog.">
        <title>Genome sequence of the bovine parasite Schistosoma bovis Tanzania.</title>
        <authorList>
            <person name="Oey H."/>
            <person name="Zakrzewski M."/>
            <person name="Gobert G."/>
            <person name="Gravermann K."/>
            <person name="Stoye J."/>
            <person name="Jones M."/>
            <person name="Mcmanus D."/>
            <person name="Krause L."/>
        </authorList>
    </citation>
    <scope>NUCLEOTIDE SEQUENCE [LARGE SCALE GENOMIC DNA]</scope>
    <source>
        <strain evidence="6 7">TAN1997</strain>
    </source>
</reference>
<protein>
    <recommendedName>
        <fullName evidence="5">AN1-type domain-containing protein</fullName>
    </recommendedName>
</protein>
<dbReference type="SUPFAM" id="SSF118310">
    <property type="entry name" value="AN1-like Zinc finger"/>
    <property type="match status" value="2"/>
</dbReference>
<keyword evidence="3" id="KW-0862">Zinc</keyword>
<comment type="caution">
    <text evidence="6">The sequence shown here is derived from an EMBL/GenBank/DDBJ whole genome shotgun (WGS) entry which is preliminary data.</text>
</comment>
<dbReference type="STRING" id="6184.A0A430QP18"/>
<dbReference type="PANTHER" id="PTHR14677">
    <property type="entry name" value="ARSENITE INDUCUBLE RNA ASSOCIATED PROTEIN AIP-1-RELATED"/>
    <property type="match status" value="1"/>
</dbReference>
<sequence>MTELNIGAHCSEKDCRQLDFLPIHCEHCDRVFCPLHPIVNKHHLSVKRHDKTKIIFRLFCSKIHSSITAHNCPISSSTYKCHQSSSQFRSDDANDNICDYHLCNERQLVMLSCDGCYGNFCTSHKQKEVHQCSSLTQSLHQLDKIQPFKTVDRTALNAISHTIIPKKDNDTLSVKPVSDRARATKAKLILLKTKMEALPGGQRARELPESERFVIRLSVMPEVLSTNNMISVYFGKRWPLGCILDYGCEHFHLPRDKKYGLIRLSDELDEYFATDCSQHQNDIVSNSLLDLNSSLKQHVGENCFVEGQLLQIVCLPQT</sequence>
<evidence type="ECO:0000256" key="1">
    <source>
        <dbReference type="ARBA" id="ARBA00022723"/>
    </source>
</evidence>
<name>A0A430QP18_SCHBO</name>
<gene>
    <name evidence="6" type="ORF">DC041_0008048</name>
</gene>
<accession>A0A430QP18</accession>
<keyword evidence="1" id="KW-0479">Metal-binding</keyword>